<organism evidence="1 2">
    <name type="scientific">Parelaphostrongylus tenuis</name>
    <name type="common">Meningeal worm</name>
    <dbReference type="NCBI Taxonomy" id="148309"/>
    <lineage>
        <taxon>Eukaryota</taxon>
        <taxon>Metazoa</taxon>
        <taxon>Ecdysozoa</taxon>
        <taxon>Nematoda</taxon>
        <taxon>Chromadorea</taxon>
        <taxon>Rhabditida</taxon>
        <taxon>Rhabditina</taxon>
        <taxon>Rhabditomorpha</taxon>
        <taxon>Strongyloidea</taxon>
        <taxon>Metastrongylidae</taxon>
        <taxon>Parelaphostrongylus</taxon>
    </lineage>
</organism>
<dbReference type="EMBL" id="JAHQIW010000789">
    <property type="protein sequence ID" value="KAJ1350037.1"/>
    <property type="molecule type" value="Genomic_DNA"/>
</dbReference>
<sequence>MRLVIHSSGECEKSHQLLEQQGHAAGLPDAIIEIILGKLGINVFYTPLQCHKVVISPSK</sequence>
<protein>
    <submittedName>
        <fullName evidence="1">Uncharacterized protein</fullName>
    </submittedName>
</protein>
<keyword evidence="2" id="KW-1185">Reference proteome</keyword>
<evidence type="ECO:0000313" key="1">
    <source>
        <dbReference type="EMBL" id="KAJ1350037.1"/>
    </source>
</evidence>
<evidence type="ECO:0000313" key="2">
    <source>
        <dbReference type="Proteomes" id="UP001196413"/>
    </source>
</evidence>
<proteinExistence type="predicted"/>
<dbReference type="AlphaFoldDB" id="A0AAD5QGA8"/>
<reference evidence="1" key="1">
    <citation type="submission" date="2021-06" db="EMBL/GenBank/DDBJ databases">
        <title>Parelaphostrongylus tenuis whole genome reference sequence.</title>
        <authorList>
            <person name="Garwood T.J."/>
            <person name="Larsen P.A."/>
            <person name="Fountain-Jones N.M."/>
            <person name="Garbe J.R."/>
            <person name="Macchietto M.G."/>
            <person name="Kania S.A."/>
            <person name="Gerhold R.W."/>
            <person name="Richards J.E."/>
            <person name="Wolf T.M."/>
        </authorList>
    </citation>
    <scope>NUCLEOTIDE SEQUENCE</scope>
    <source>
        <strain evidence="1">MNPRO001-30</strain>
        <tissue evidence="1">Meninges</tissue>
    </source>
</reference>
<name>A0AAD5QGA8_PARTN</name>
<dbReference type="Proteomes" id="UP001196413">
    <property type="component" value="Unassembled WGS sequence"/>
</dbReference>
<gene>
    <name evidence="1" type="ORF">KIN20_005743</name>
</gene>
<comment type="caution">
    <text evidence="1">The sequence shown here is derived from an EMBL/GenBank/DDBJ whole genome shotgun (WGS) entry which is preliminary data.</text>
</comment>
<accession>A0AAD5QGA8</accession>